<comment type="caution">
    <text evidence="1">The sequence shown here is derived from an EMBL/GenBank/DDBJ whole genome shotgun (WGS) entry which is preliminary data.</text>
</comment>
<protein>
    <submittedName>
        <fullName evidence="1">Uncharacterized protein</fullName>
    </submittedName>
</protein>
<keyword evidence="2" id="KW-1185">Reference proteome</keyword>
<sequence length="881" mass="95482">MQRLPDAMLQALQQQREAQEDITGVEKESSRGRAGSNDGTEEGEEPLAVASARGAHSPSSPASTPFVSHATRHPRLSRQEVSPGGSRGLVGQSSPQASLEVATRERSPTGSRTPSASSRSRTTEAVPPQLLGGRSATDADLLTPVFKDGAVPTAEGPTKQRRPVLATLPPLSLSAQGHTRDDNALSQTHMNSNPSSPPKTPDSPESSWSHKSLSISSQNSFAISFAPMLRHSRADLRLFKKRSKPSEHLRKNPAQVIQRPVPTRTASYYKPKIIEDTASIALPTTTPSSTAAVFNPTPPAHTSVRKPRLVQSQSDSTIRLSPSSSPPTPRSPQTPRFGHSLDVTLIAPSRQARSQARAASPSTSRDSSPNRRSASANNRHSPSPASSISSKRRYRHDTPPESEPRTPSTSRPRNHYFRTFGSDTMYQEEASTYDSAPLPEGRKASRSSESPVPQAVAARHSSDHASSSKKKRKRSSILEMFRHDPLTESAVEAYASGGVTKLSSPILTPDSLRTPRTPDIKISTPQLAKSRSRSIAGSYFNDSRQVRTSSEHTPGPAVTPLSTSWEDVAAETQHPTHVREISEPLSPLTKPLRPLLAKPSRIKIQEAPVADATRQLPAGVTGPVASSRPVAARQTTYKSADGREYYQTSLTGPNALSFLPSEMKRVGTPPPLTRKPLGWKGFFFDTRSIPPEPTDWEAESPEGASTERRAAIFPKASLKSLVSKISAPKLKRKASELAKEAPKPPPKPLEVSGFEQTPFSQRYGDARRAKMSQIRSYLEETLQEDDSDAVNETFELSVPDHLPNSPLCPLSAKHGTGRKAICPIHGRSKRSLQAVPSFGQVRTSTLKRAPKIVFESQPRGSGSGDDLLEELRQRIARGDAD</sequence>
<organism evidence="1 2">
    <name type="scientific">Vermiconidia calcicola</name>
    <dbReference type="NCBI Taxonomy" id="1690605"/>
    <lineage>
        <taxon>Eukaryota</taxon>
        <taxon>Fungi</taxon>
        <taxon>Dikarya</taxon>
        <taxon>Ascomycota</taxon>
        <taxon>Pezizomycotina</taxon>
        <taxon>Dothideomycetes</taxon>
        <taxon>Dothideomycetidae</taxon>
        <taxon>Mycosphaerellales</taxon>
        <taxon>Extremaceae</taxon>
        <taxon>Vermiconidia</taxon>
    </lineage>
</organism>
<gene>
    <name evidence="1" type="ORF">LTR37_004471</name>
</gene>
<proteinExistence type="predicted"/>
<accession>A0ACC3NNI3</accession>
<dbReference type="Proteomes" id="UP001281147">
    <property type="component" value="Unassembled WGS sequence"/>
</dbReference>
<evidence type="ECO:0000313" key="2">
    <source>
        <dbReference type="Proteomes" id="UP001281147"/>
    </source>
</evidence>
<dbReference type="EMBL" id="JAUTXU010000027">
    <property type="protein sequence ID" value="KAK3719252.1"/>
    <property type="molecule type" value="Genomic_DNA"/>
</dbReference>
<name>A0ACC3NNI3_9PEZI</name>
<evidence type="ECO:0000313" key="1">
    <source>
        <dbReference type="EMBL" id="KAK3719252.1"/>
    </source>
</evidence>
<reference evidence="1" key="1">
    <citation type="submission" date="2023-07" db="EMBL/GenBank/DDBJ databases">
        <title>Black Yeasts Isolated from many extreme environments.</title>
        <authorList>
            <person name="Coleine C."/>
            <person name="Stajich J.E."/>
            <person name="Selbmann L."/>
        </authorList>
    </citation>
    <scope>NUCLEOTIDE SEQUENCE</scope>
    <source>
        <strain evidence="1">CCFEE 5714</strain>
    </source>
</reference>